<feature type="domain" description="Saposin B-type" evidence="3">
    <location>
        <begin position="547"/>
        <end position="638"/>
    </location>
</feature>
<dbReference type="InterPro" id="IPR008373">
    <property type="entry name" value="Saposin"/>
</dbReference>
<feature type="domain" description="Saposin B-type" evidence="3">
    <location>
        <begin position="123"/>
        <end position="204"/>
    </location>
</feature>
<evidence type="ECO:0000313" key="4">
    <source>
        <dbReference type="EMBL" id="WAQ96189.1"/>
    </source>
</evidence>
<dbReference type="SUPFAM" id="SSF47862">
    <property type="entry name" value="Saposin"/>
    <property type="match status" value="5"/>
</dbReference>
<feature type="domain" description="Saposin B-type" evidence="3">
    <location>
        <begin position="349"/>
        <end position="455"/>
    </location>
</feature>
<dbReference type="PANTHER" id="PTHR11480">
    <property type="entry name" value="SAPOSIN-RELATED"/>
    <property type="match status" value="1"/>
</dbReference>
<dbReference type="InterPro" id="IPR007856">
    <property type="entry name" value="SapB_1"/>
</dbReference>
<organism evidence="4 5">
    <name type="scientific">Mya arenaria</name>
    <name type="common">Soft-shell clam</name>
    <dbReference type="NCBI Taxonomy" id="6604"/>
    <lineage>
        <taxon>Eukaryota</taxon>
        <taxon>Metazoa</taxon>
        <taxon>Spiralia</taxon>
        <taxon>Lophotrochozoa</taxon>
        <taxon>Mollusca</taxon>
        <taxon>Bivalvia</taxon>
        <taxon>Autobranchia</taxon>
        <taxon>Heteroconchia</taxon>
        <taxon>Euheterodonta</taxon>
        <taxon>Imparidentia</taxon>
        <taxon>Neoheterodontei</taxon>
        <taxon>Myida</taxon>
        <taxon>Myoidea</taxon>
        <taxon>Myidae</taxon>
        <taxon>Mya</taxon>
    </lineage>
</organism>
<dbReference type="Gene3D" id="1.10.225.10">
    <property type="entry name" value="Saposin-like"/>
    <property type="match status" value="7"/>
</dbReference>
<keyword evidence="1" id="KW-1015">Disulfide bond</keyword>
<dbReference type="SMART" id="SM00741">
    <property type="entry name" value="SapB"/>
    <property type="match status" value="6"/>
</dbReference>
<gene>
    <name evidence="4" type="ORF">MAR_028879</name>
</gene>
<dbReference type="Pfam" id="PF05184">
    <property type="entry name" value="SapB_1"/>
    <property type="match status" value="5"/>
</dbReference>
<name>A0ABY7DFX1_MYAAR</name>
<reference evidence="4" key="1">
    <citation type="submission" date="2022-11" db="EMBL/GenBank/DDBJ databases">
        <title>Centuries of genome instability and evolution in soft-shell clam transmissible cancer (bioRxiv).</title>
        <authorList>
            <person name="Hart S.F.M."/>
            <person name="Yonemitsu M.A."/>
            <person name="Giersch R.M."/>
            <person name="Beal B.F."/>
            <person name="Arriagada G."/>
            <person name="Davis B.W."/>
            <person name="Ostrander E.A."/>
            <person name="Goff S.P."/>
            <person name="Metzger M.J."/>
        </authorList>
    </citation>
    <scope>NUCLEOTIDE SEQUENCE</scope>
    <source>
        <strain evidence="4">MELC-2E11</strain>
        <tissue evidence="4">Siphon/mantle</tissue>
    </source>
</reference>
<feature type="domain" description="Saposin B-type" evidence="3">
    <location>
        <begin position="242"/>
        <end position="323"/>
    </location>
</feature>
<evidence type="ECO:0000256" key="1">
    <source>
        <dbReference type="ARBA" id="ARBA00023157"/>
    </source>
</evidence>
<feature type="domain" description="Saposin B-type" evidence="3">
    <location>
        <begin position="1"/>
        <end position="80"/>
    </location>
</feature>
<evidence type="ECO:0000259" key="3">
    <source>
        <dbReference type="PROSITE" id="PS50015"/>
    </source>
</evidence>
<evidence type="ECO:0000313" key="5">
    <source>
        <dbReference type="Proteomes" id="UP001164746"/>
    </source>
</evidence>
<dbReference type="InterPro" id="IPR011001">
    <property type="entry name" value="Saposin-like"/>
</dbReference>
<feature type="domain" description="Saposin B-type" evidence="3">
    <location>
        <begin position="464"/>
        <end position="528"/>
    </location>
</feature>
<dbReference type="InterPro" id="IPR051428">
    <property type="entry name" value="Sphingo_Act-Surfact_Prot"/>
</dbReference>
<dbReference type="EMBL" id="CP111013">
    <property type="protein sequence ID" value="WAQ96189.1"/>
    <property type="molecule type" value="Genomic_DNA"/>
</dbReference>
<protein>
    <submittedName>
        <fullName evidence="4">SAP-like protein</fullName>
    </submittedName>
</protein>
<proteinExistence type="predicted"/>
<dbReference type="PRINTS" id="PR01797">
    <property type="entry name" value="SAPOSIN"/>
</dbReference>
<dbReference type="PANTHER" id="PTHR11480:SF3">
    <property type="entry name" value="BCDNA.GH08312"/>
    <property type="match status" value="1"/>
</dbReference>
<sequence>MECELCGTVLYYIKILLGNNASKEEIKTEIEKLCDQLPTELTSTCKSLVENYLDKVIDMLVKDIDINTICQEIGLCPALTSSSLGTDVVISPLMKPIDTLPLMLPSVGKETENNVQVKEKAGPSMECELCGTVLYYIKVLLGNNASKEEIKTEIEKLCTQLPTELTSECKSLVENYLDKVIDMLVKDIDINTICQEIGLCPALTSSSLGTDVVISPLMKPMDTLPLMLPSVGKETENNVQANAIECEACQEVMKYLNSQLQENKTEEHIKEVLKEVCSRMPSAISGECSKLVDQYTQLIIDYILLSESPDAICKSLRLCAQASVASMKQLPKPVHVKLVKDPQERPLKAGPECMLCEFVLKEIDNLLKGNMSEAAIKSALAKVCSLLPETIAEECDTFAAIKSALAKVCSLLPDTIAQECNNFVNQYAAQIIQLLIQEIDPKQICASIGLCATKEVVVKDVVAAGPICVLCEFVMRELDGMLKGNRNTLSAECTDFVKQYGKLVIQFLVQELDPKEICTKLTLCSGDLIGNFAAKVQIIKDTPKVKNEDLCEVCKLVVGEIKQYIKENHTDAEVEKYLKQLCNILPDTVTAQCHDIVSQYVPAILRLLEENLNETQVCQRAQLRSGRVKWSWTCGHLACRVTRCPKLTTGGQTARPLSKLTLGSSEKYRYDLARHLSSHKTPQRTKGIQMAPNRPPLTDPLLRRPYSAALFSCTNIVCYKKRFAVCVMAIQGADVNPVNLLLFSTRPRKLSNMLRFGPKERHGMNN</sequence>
<dbReference type="PROSITE" id="PS50015">
    <property type="entry name" value="SAP_B"/>
    <property type="match status" value="6"/>
</dbReference>
<dbReference type="Proteomes" id="UP001164746">
    <property type="component" value="Chromosome 2"/>
</dbReference>
<dbReference type="InterPro" id="IPR008138">
    <property type="entry name" value="SapB_2"/>
</dbReference>
<evidence type="ECO:0000256" key="2">
    <source>
        <dbReference type="ARBA" id="ARBA00023180"/>
    </source>
</evidence>
<keyword evidence="2" id="KW-0325">Glycoprotein</keyword>
<dbReference type="InterPro" id="IPR008139">
    <property type="entry name" value="SaposinB_dom"/>
</dbReference>
<accession>A0ABY7DFX1</accession>
<dbReference type="Pfam" id="PF03489">
    <property type="entry name" value="SapB_2"/>
    <property type="match status" value="6"/>
</dbReference>
<keyword evidence="5" id="KW-1185">Reference proteome</keyword>